<dbReference type="AlphaFoldDB" id="A0A521G4Y6"/>
<evidence type="ECO:0000313" key="2">
    <source>
        <dbReference type="Proteomes" id="UP000316238"/>
    </source>
</evidence>
<dbReference type="PANTHER" id="PTHR30087">
    <property type="entry name" value="INNER MEMBRANE PROTEIN"/>
    <property type="match status" value="1"/>
</dbReference>
<protein>
    <submittedName>
        <fullName evidence="1">Uncharacterized conserved protein YbbK, DUF523 family</fullName>
    </submittedName>
</protein>
<dbReference type="PANTHER" id="PTHR30087:SF1">
    <property type="entry name" value="HYPOTHETICAL CYTOSOLIC PROTEIN"/>
    <property type="match status" value="1"/>
</dbReference>
<organism evidence="1 2">
    <name type="scientific">Candidatus Electronema aureum</name>
    <dbReference type="NCBI Taxonomy" id="2005002"/>
    <lineage>
        <taxon>Bacteria</taxon>
        <taxon>Pseudomonadati</taxon>
        <taxon>Thermodesulfobacteriota</taxon>
        <taxon>Desulfobulbia</taxon>
        <taxon>Desulfobulbales</taxon>
        <taxon>Desulfobulbaceae</taxon>
        <taxon>Candidatus Electronema</taxon>
    </lineage>
</organism>
<comment type="caution">
    <text evidence="1">The sequence shown here is derived from an EMBL/GenBank/DDBJ whole genome shotgun (WGS) entry which is preliminary data.</text>
</comment>
<gene>
    <name evidence="1" type="ORF">CDV28_102212</name>
</gene>
<name>A0A521G4Y6_9BACT</name>
<accession>A0A521G4Y6</accession>
<dbReference type="InterPro" id="IPR007553">
    <property type="entry name" value="2-thiour_desulf"/>
</dbReference>
<dbReference type="EMBL" id="NQJD01000002">
    <property type="protein sequence ID" value="TAA76084.1"/>
    <property type="molecule type" value="Genomic_DNA"/>
</dbReference>
<dbReference type="Pfam" id="PF04463">
    <property type="entry name" value="2-thiour_desulf"/>
    <property type="match status" value="1"/>
</dbReference>
<sequence length="138" mass="14744">MPVNKPEQCIVSSCLIGLCTRYDGRSKPDCNCLEMLKNYQYIPVCPEQLGGLSTPRVPAHLSGSGDEVLAGRAAVITREGTDVTRRFIAGAEAVLQIAQAQNIRLALLKARSPSCGLTPQLGVTAALLLAHGIRVIEF</sequence>
<reference evidence="1" key="1">
    <citation type="submission" date="2017-07" db="EMBL/GenBank/DDBJ databases">
        <title>The cable genome - Insights into the physiology and evolution of filamentous bacteria capable of sulfide oxidation via long distance electron transfer.</title>
        <authorList>
            <person name="Thorup C."/>
            <person name="Bjerg J.T."/>
            <person name="Schreiber L."/>
            <person name="Nielsen L.P."/>
            <person name="Kjeldsen K.U."/>
            <person name="Boesen T."/>
            <person name="Boggild A."/>
            <person name="Meysman F."/>
            <person name="Geelhoed J."/>
            <person name="Schramm A."/>
        </authorList>
    </citation>
    <scope>NUCLEOTIDE SEQUENCE [LARGE SCALE GENOMIC DNA]</scope>
    <source>
        <strain evidence="1">GS</strain>
    </source>
</reference>
<evidence type="ECO:0000313" key="1">
    <source>
        <dbReference type="EMBL" id="TAA76084.1"/>
    </source>
</evidence>
<keyword evidence="2" id="KW-1185">Reference proteome</keyword>
<proteinExistence type="predicted"/>
<dbReference type="Proteomes" id="UP000316238">
    <property type="component" value="Unassembled WGS sequence"/>
</dbReference>